<feature type="compositionally biased region" description="Basic and acidic residues" evidence="1">
    <location>
        <begin position="221"/>
        <end position="233"/>
    </location>
</feature>
<dbReference type="OrthoDB" id="3817270at2759"/>
<feature type="compositionally biased region" description="Low complexity" evidence="1">
    <location>
        <begin position="269"/>
        <end position="281"/>
    </location>
</feature>
<feature type="compositionally biased region" description="Basic and acidic residues" evidence="1">
    <location>
        <begin position="1137"/>
        <end position="1146"/>
    </location>
</feature>
<feature type="compositionally biased region" description="Basic and acidic residues" evidence="1">
    <location>
        <begin position="282"/>
        <end position="297"/>
    </location>
</feature>
<feature type="region of interest" description="Disordered" evidence="1">
    <location>
        <begin position="970"/>
        <end position="990"/>
    </location>
</feature>
<feature type="compositionally biased region" description="Basic and acidic residues" evidence="1">
    <location>
        <begin position="176"/>
        <end position="208"/>
    </location>
</feature>
<feature type="region of interest" description="Disordered" evidence="1">
    <location>
        <begin position="513"/>
        <end position="626"/>
    </location>
</feature>
<organism evidence="2 3">
    <name type="scientific">Friedmanniomyces endolithicus</name>
    <dbReference type="NCBI Taxonomy" id="329885"/>
    <lineage>
        <taxon>Eukaryota</taxon>
        <taxon>Fungi</taxon>
        <taxon>Dikarya</taxon>
        <taxon>Ascomycota</taxon>
        <taxon>Pezizomycotina</taxon>
        <taxon>Dothideomycetes</taxon>
        <taxon>Dothideomycetidae</taxon>
        <taxon>Mycosphaerellales</taxon>
        <taxon>Teratosphaeriaceae</taxon>
        <taxon>Friedmanniomyces</taxon>
    </lineage>
</organism>
<protein>
    <submittedName>
        <fullName evidence="2">Uncharacterized protein</fullName>
    </submittedName>
</protein>
<feature type="compositionally biased region" description="Basic and acidic residues" evidence="1">
    <location>
        <begin position="363"/>
        <end position="381"/>
    </location>
</feature>
<comment type="caution">
    <text evidence="2">The sequence shown here is derived from an EMBL/GenBank/DDBJ whole genome shotgun (WGS) entry which is preliminary data.</text>
</comment>
<feature type="compositionally biased region" description="Basic and acidic residues" evidence="1">
    <location>
        <begin position="1157"/>
        <end position="1171"/>
    </location>
</feature>
<feature type="compositionally biased region" description="Low complexity" evidence="1">
    <location>
        <begin position="436"/>
        <end position="447"/>
    </location>
</feature>
<evidence type="ECO:0000313" key="2">
    <source>
        <dbReference type="EMBL" id="TKA24786.1"/>
    </source>
</evidence>
<reference evidence="2 3" key="1">
    <citation type="submission" date="2017-03" db="EMBL/GenBank/DDBJ databases">
        <title>Genomes of endolithic fungi from Antarctica.</title>
        <authorList>
            <person name="Coleine C."/>
            <person name="Masonjones S."/>
            <person name="Stajich J.E."/>
        </authorList>
    </citation>
    <scope>NUCLEOTIDE SEQUENCE [LARGE SCALE GENOMIC DNA]</scope>
    <source>
        <strain evidence="2 3">CCFEE 5311</strain>
    </source>
</reference>
<feature type="compositionally biased region" description="Polar residues" evidence="1">
    <location>
        <begin position="385"/>
        <end position="394"/>
    </location>
</feature>
<accession>A0A4U0TS83</accession>
<feature type="compositionally biased region" description="Basic and acidic residues" evidence="1">
    <location>
        <begin position="101"/>
        <end position="113"/>
    </location>
</feature>
<evidence type="ECO:0000313" key="3">
    <source>
        <dbReference type="Proteomes" id="UP000310066"/>
    </source>
</evidence>
<dbReference type="EMBL" id="NAJP01000173">
    <property type="protein sequence ID" value="TKA24786.1"/>
    <property type="molecule type" value="Genomic_DNA"/>
</dbReference>
<feature type="compositionally biased region" description="Polar residues" evidence="1">
    <location>
        <begin position="405"/>
        <end position="415"/>
    </location>
</feature>
<dbReference type="Proteomes" id="UP000310066">
    <property type="component" value="Unassembled WGS sequence"/>
</dbReference>
<sequence length="1356" mass="149081">MARLMERNNSSAGCGVQTILEEIESLRSRLRKLTADLYAVQGKSAVEEGNVEQNVEPLLQRNEHLAQQLAETQDKLYACTAENQSLHKARDASLAENQSLRQERDETTAELRRVRQAYASREREATDSSTDLFRQDRKDSNRTKRKGALGGLLAGDHCRLERDDVSDTEMLSPGDSEMHDSVTEPSRSQHHDSSGGEAHGAEYLHENVRNPLRQPPVCSQPKERLALPEHDDGVGTQNEARTMKPEGSSGERSILWEEPKPVSQDPVGEEPIAYEEAYPEPVSREVGHSLVDQERTDTGSMHTNLVDHALRDPEQRDGTGMERVPDDELTDNPLSPRMASTSQAEERMRVSPKVPTDEGPDQSWREADGVLRGITIDEHDPAMPNEQSTTQKYTDSPDHEDSKPSSDQCQTSRQASLAPDHVAAQADLVHPSAGQSRKSSSDSTAASLFPPLGELSDADGPVQTSAHENHMEDDPAGKPPSASPRPESCSPVTVAAPAEPYPAPLFAMQPAVTAPPEPLLHGDVSSATLSAREKGDDSGAALGCKPLSPLTGDVSPVSEDDDETEIETVRMEPDRVAKPAAVESDTDDGASSTTDEPLSSPLAHKGRRIRQTSIQRAPTPAIPKTASRLHPHVVKRDRYAKGSSQIERPGDAIRASYSKFGLDAQRLIIVPEAQPFNPLSLFMSSAAKVGAKLTPQRMKVLQKRRDELLASLPAVDDLATGSADIDLIKGLCNLYSEPVYPQDMMDLIRALRQRQKFTKDVVSLLQCLESFALVVTKYHAPAQYAKAVEGWSLHDLRRVSDHHCLHYVLLHLNEDWRGLHVMVVIYLLRAGVRKLQDYFASATRPAAILLLLQGLNDAHMIRRHADRMRHLISKALPSQESRIGQMTPLGMLHKMTTGFMPQGAVESALGYDSQYLERAVAQPIGVFNMWTPWNFSDLVFRSRPVQPGSQTRSIPPTVVTPAMDRKRGIALVDTPGDGDSPTKRQRVDEHRAEHFGTRASNEGRFVPLETDSTLTNSTPTRQLHQRTVVRGTLWALFRAHTLNEMLTSIAEPTVDTAAESEREDFLNDVVNGDVTPVRNDPAFAGKGNRIGADGKGNADSVAATPNTLVSRKLLPFMPAFAMPRTRTNVMSQKRKRDSSDRSELGKRALVKPLLRRRGNEGDVPHEKHPENPARQCNDTVAVGKDDTSKGLRFLHLSTGTASAGSSLDGLTQHDPPVSHAGGALPDQNLSPDQSEVERGTEITLSAKFRLDSFPSVNCRWVFGVCQQDHWTAVAINWKEGTIQHYNPLTGLSKQAGDIYTAADDVRNCGVYVAWVFGYGGDMLKRNFNGSGNITPQDVNFNSVFTFPKALQEDMLR</sequence>
<feature type="compositionally biased region" description="Basic and acidic residues" evidence="1">
    <location>
        <begin position="980"/>
        <end position="990"/>
    </location>
</feature>
<feature type="compositionally biased region" description="Basic and acidic residues" evidence="1">
    <location>
        <begin position="395"/>
        <end position="404"/>
    </location>
</feature>
<feature type="region of interest" description="Disordered" evidence="1">
    <location>
        <begin position="1204"/>
        <end position="1233"/>
    </location>
</feature>
<evidence type="ECO:0000256" key="1">
    <source>
        <dbReference type="SAM" id="MobiDB-lite"/>
    </source>
</evidence>
<feature type="compositionally biased region" description="Basic and acidic residues" evidence="1">
    <location>
        <begin position="567"/>
        <end position="577"/>
    </location>
</feature>
<name>A0A4U0TS83_9PEZI</name>
<feature type="region of interest" description="Disordered" evidence="1">
    <location>
        <begin position="160"/>
        <end position="497"/>
    </location>
</feature>
<feature type="compositionally biased region" description="Basic and acidic residues" evidence="1">
    <location>
        <begin position="308"/>
        <end position="326"/>
    </location>
</feature>
<feature type="compositionally biased region" description="Basic and acidic residues" evidence="1">
    <location>
        <begin position="133"/>
        <end position="142"/>
    </location>
</feature>
<proteinExistence type="predicted"/>
<feature type="region of interest" description="Disordered" evidence="1">
    <location>
        <begin position="89"/>
        <end position="148"/>
    </location>
</feature>
<gene>
    <name evidence="2" type="ORF">B0A54_17550</name>
</gene>
<feature type="region of interest" description="Disordered" evidence="1">
    <location>
        <begin position="1124"/>
        <end position="1178"/>
    </location>
</feature>
<feature type="compositionally biased region" description="Basic and acidic residues" evidence="1">
    <location>
        <begin position="467"/>
        <end position="476"/>
    </location>
</feature>